<dbReference type="InterPro" id="IPR013783">
    <property type="entry name" value="Ig-like_fold"/>
</dbReference>
<dbReference type="PANTHER" id="PTHR44337">
    <property type="entry name" value="CARCINOEMBRYONIC ANTIGEN-RELATED CELL ADHESION MOLECULE 8"/>
    <property type="match status" value="1"/>
</dbReference>
<dbReference type="SMART" id="SM00409">
    <property type="entry name" value="IG"/>
    <property type="match status" value="1"/>
</dbReference>
<dbReference type="Pfam" id="PF13895">
    <property type="entry name" value="Ig_2"/>
    <property type="match status" value="1"/>
</dbReference>
<proteinExistence type="predicted"/>
<evidence type="ECO:0000259" key="5">
    <source>
        <dbReference type="PROSITE" id="PS50835"/>
    </source>
</evidence>
<dbReference type="SUPFAM" id="SSF48726">
    <property type="entry name" value="Immunoglobulin"/>
    <property type="match status" value="2"/>
</dbReference>
<reference evidence="6" key="1">
    <citation type="submission" date="2025-08" db="UniProtKB">
        <authorList>
            <consortium name="Ensembl"/>
        </authorList>
    </citation>
    <scope>IDENTIFICATION</scope>
</reference>
<dbReference type="PANTHER" id="PTHR44337:SF20">
    <property type="entry name" value="CARCINOEMBRYONIC ANTIGEN-RELATED CELL ADHESION MOLECULE 5-RELATED"/>
    <property type="match status" value="1"/>
</dbReference>
<evidence type="ECO:0000256" key="2">
    <source>
        <dbReference type="ARBA" id="ARBA00023157"/>
    </source>
</evidence>
<accession>A0A8D2BKY0</accession>
<evidence type="ECO:0000256" key="1">
    <source>
        <dbReference type="ARBA" id="ARBA00022729"/>
    </source>
</evidence>
<organism evidence="6 7">
    <name type="scientific">Sus scrofa</name>
    <name type="common">Pig</name>
    <dbReference type="NCBI Taxonomy" id="9823"/>
    <lineage>
        <taxon>Eukaryota</taxon>
        <taxon>Metazoa</taxon>
        <taxon>Chordata</taxon>
        <taxon>Craniata</taxon>
        <taxon>Vertebrata</taxon>
        <taxon>Euteleostomi</taxon>
        <taxon>Mammalia</taxon>
        <taxon>Eutheria</taxon>
        <taxon>Laurasiatheria</taxon>
        <taxon>Artiodactyla</taxon>
        <taxon>Suina</taxon>
        <taxon>Suidae</taxon>
        <taxon>Sus</taxon>
    </lineage>
</organism>
<dbReference type="InterPro" id="IPR036179">
    <property type="entry name" value="Ig-like_dom_sf"/>
</dbReference>
<dbReference type="InterPro" id="IPR003599">
    <property type="entry name" value="Ig_sub"/>
</dbReference>
<dbReference type="InterPro" id="IPR003598">
    <property type="entry name" value="Ig_sub2"/>
</dbReference>
<dbReference type="PROSITE" id="PS50835">
    <property type="entry name" value="IG_LIKE"/>
    <property type="match status" value="1"/>
</dbReference>
<keyword evidence="3" id="KW-0325">Glycoprotein</keyword>
<evidence type="ECO:0000256" key="4">
    <source>
        <dbReference type="ARBA" id="ARBA00023319"/>
    </source>
</evidence>
<protein>
    <recommendedName>
        <fullName evidence="5">Ig-like domain-containing protein</fullName>
    </recommendedName>
</protein>
<dbReference type="InterPro" id="IPR007110">
    <property type="entry name" value="Ig-like_dom"/>
</dbReference>
<evidence type="ECO:0000256" key="3">
    <source>
        <dbReference type="ARBA" id="ARBA00023180"/>
    </source>
</evidence>
<dbReference type="SMART" id="SM00408">
    <property type="entry name" value="IGc2"/>
    <property type="match status" value="1"/>
</dbReference>
<name>A0A8D2BKY0_PIG</name>
<keyword evidence="4" id="KW-0393">Immunoglobulin domain</keyword>
<keyword evidence="1" id="KW-0732">Signal</keyword>
<evidence type="ECO:0000313" key="6">
    <source>
        <dbReference type="Ensembl" id="ENSSSCP00060026277.1"/>
    </source>
</evidence>
<keyword evidence="2" id="KW-1015">Disulfide bond</keyword>
<dbReference type="Gene3D" id="2.60.40.10">
    <property type="entry name" value="Immunoglobulins"/>
    <property type="match status" value="2"/>
</dbReference>
<dbReference type="Ensembl" id="ENSSSCT00060061370.1">
    <property type="protein sequence ID" value="ENSSSCP00060026277.1"/>
    <property type="gene ID" value="ENSSSCG00060045250.1"/>
</dbReference>
<dbReference type="InterPro" id="IPR052598">
    <property type="entry name" value="IgSF_CEA-related"/>
</dbReference>
<feature type="domain" description="Ig-like" evidence="5">
    <location>
        <begin position="138"/>
        <end position="216"/>
    </location>
</feature>
<dbReference type="AlphaFoldDB" id="A0A8D2BKY0"/>
<dbReference type="Proteomes" id="UP000694723">
    <property type="component" value="Unplaced"/>
</dbReference>
<evidence type="ECO:0000313" key="7">
    <source>
        <dbReference type="Proteomes" id="UP000694723"/>
    </source>
</evidence>
<sequence>MVRERHSWDLNLTLRLSPGLLGRASSCPADHHTCPNSSAGRGQHHPGCSGLGRGRAPVLQLVRGAGTEMAQQILTFHVISGGLTLGPAHTGQETVKPDGSLHIAGLNLADMGPYTLRKILMDMSHPTWSVYLPVYDGPGVPVINPMDSTFVAGSNLTLSCFASSNPPAAYTWRVDGSPGPAGQLLSILDVSLNSSGLYSCHAANADTGLQSMAQLVVHIKDQGSCVFSPEKIQTIQYGVMIQKAGYYLAIHHLTSYPVKEEKTHKLHVQRCSNWDVNSETAGCHGTHGSLEI</sequence>